<keyword evidence="4" id="KW-1185">Reference proteome</keyword>
<gene>
    <name evidence="2" type="ORF">GLYMA_09G046100</name>
</gene>
<keyword evidence="1" id="KW-0472">Membrane</keyword>
<protein>
    <submittedName>
        <fullName evidence="2 3">Uncharacterized protein</fullName>
    </submittedName>
</protein>
<dbReference type="AlphaFoldDB" id="A0A0R0I9W5"/>
<dbReference type="EnsemblPlants" id="KRH37125">
    <property type="protein sequence ID" value="KRH37125"/>
    <property type="gene ID" value="GLYMA_09G046100"/>
</dbReference>
<evidence type="ECO:0000313" key="4">
    <source>
        <dbReference type="Proteomes" id="UP000008827"/>
    </source>
</evidence>
<accession>A0A0R0I9W5</accession>
<feature type="transmembrane region" description="Helical" evidence="1">
    <location>
        <begin position="93"/>
        <end position="115"/>
    </location>
</feature>
<dbReference type="Proteomes" id="UP000008827">
    <property type="component" value="Chromosome 9"/>
</dbReference>
<reference evidence="2 3" key="1">
    <citation type="journal article" date="2010" name="Nature">
        <title>Genome sequence of the palaeopolyploid soybean.</title>
        <authorList>
            <person name="Schmutz J."/>
            <person name="Cannon S.B."/>
            <person name="Schlueter J."/>
            <person name="Ma J."/>
            <person name="Mitros T."/>
            <person name="Nelson W."/>
            <person name="Hyten D.L."/>
            <person name="Song Q."/>
            <person name="Thelen J.J."/>
            <person name="Cheng J."/>
            <person name="Xu D."/>
            <person name="Hellsten U."/>
            <person name="May G.D."/>
            <person name="Yu Y."/>
            <person name="Sakurai T."/>
            <person name="Umezawa T."/>
            <person name="Bhattacharyya M.K."/>
            <person name="Sandhu D."/>
            <person name="Valliyodan B."/>
            <person name="Lindquist E."/>
            <person name="Peto M."/>
            <person name="Grant D."/>
            <person name="Shu S."/>
            <person name="Goodstein D."/>
            <person name="Barry K."/>
            <person name="Futrell-Griggs M."/>
            <person name="Abernathy B."/>
            <person name="Du J."/>
            <person name="Tian Z."/>
            <person name="Zhu L."/>
            <person name="Gill N."/>
            <person name="Joshi T."/>
            <person name="Libault M."/>
            <person name="Sethuraman A."/>
            <person name="Zhang X.-C."/>
            <person name="Shinozaki K."/>
            <person name="Nguyen H.T."/>
            <person name="Wing R.A."/>
            <person name="Cregan P."/>
            <person name="Specht J."/>
            <person name="Grimwood J."/>
            <person name="Rokhsar D."/>
            <person name="Stacey G."/>
            <person name="Shoemaker R.C."/>
            <person name="Jackson S.A."/>
        </authorList>
    </citation>
    <scope>NUCLEOTIDE SEQUENCE</scope>
    <source>
        <strain evidence="3">cv. Williams 82</strain>
        <tissue evidence="2">Callus</tissue>
    </source>
</reference>
<evidence type="ECO:0000313" key="2">
    <source>
        <dbReference type="EMBL" id="KRH37125.1"/>
    </source>
</evidence>
<dbReference type="PaxDb" id="3847-GLYMA09G05140.1"/>
<dbReference type="Gramene" id="KRH37125">
    <property type="protein sequence ID" value="KRH37125"/>
    <property type="gene ID" value="GLYMA_09G046100"/>
</dbReference>
<name>A0A0R0I9W5_SOYBN</name>
<keyword evidence="1" id="KW-1133">Transmembrane helix</keyword>
<proteinExistence type="predicted"/>
<keyword evidence="1" id="KW-0812">Transmembrane</keyword>
<evidence type="ECO:0000256" key="1">
    <source>
        <dbReference type="SAM" id="Phobius"/>
    </source>
</evidence>
<sequence length="142" mass="16278">MVSFALLSWADLTSKSITALGIGVSDPPPALCLFARFLSVFFFIFCLLISEALKVVSEKQVQLLDWILIPLRSNQSFFQTCNIKSCSVTRLNLNFSLIFQALYHCNTLIFLIYLLNRFKQTHSVPKPCFGTNVLRQFLRLRH</sequence>
<feature type="transmembrane region" description="Helical" evidence="1">
    <location>
        <begin position="28"/>
        <end position="49"/>
    </location>
</feature>
<reference evidence="2" key="3">
    <citation type="submission" date="2018-07" db="EMBL/GenBank/DDBJ databases">
        <title>WGS assembly of Glycine max.</title>
        <authorList>
            <person name="Schmutz J."/>
            <person name="Cannon S."/>
            <person name="Schlueter J."/>
            <person name="Ma J."/>
            <person name="Mitros T."/>
            <person name="Nelson W."/>
            <person name="Hyten D."/>
            <person name="Song Q."/>
            <person name="Thelen J."/>
            <person name="Cheng J."/>
            <person name="Xu D."/>
            <person name="Hellsten U."/>
            <person name="May G."/>
            <person name="Yu Y."/>
            <person name="Sakurai T."/>
            <person name="Umezawa T."/>
            <person name="Bhattacharyya M."/>
            <person name="Sandhu D."/>
            <person name="Valliyodan B."/>
            <person name="Lindquist E."/>
            <person name="Peto M."/>
            <person name="Grant D."/>
            <person name="Shu S."/>
            <person name="Goodstein D."/>
            <person name="Barry K."/>
            <person name="Futrell-Griggs M."/>
            <person name="Abernathy B."/>
            <person name="Du J."/>
            <person name="Tian Z."/>
            <person name="Zhu L."/>
            <person name="Gill N."/>
            <person name="Joshi T."/>
            <person name="Libault M."/>
            <person name="Sethuraman A."/>
            <person name="Zhang X."/>
            <person name="Shinozaki K."/>
            <person name="Nguyen H."/>
            <person name="Wing R."/>
            <person name="Cregan P."/>
            <person name="Specht J."/>
            <person name="Grimwood J."/>
            <person name="Rokhsar D."/>
            <person name="Stacey G."/>
            <person name="Shoemaker R."/>
            <person name="Jackson S."/>
        </authorList>
    </citation>
    <scope>NUCLEOTIDE SEQUENCE</scope>
    <source>
        <tissue evidence="2">Callus</tissue>
    </source>
</reference>
<dbReference type="EMBL" id="CM000842">
    <property type="protein sequence ID" value="KRH37125.1"/>
    <property type="molecule type" value="Genomic_DNA"/>
</dbReference>
<reference evidence="3" key="2">
    <citation type="submission" date="2018-02" db="UniProtKB">
        <authorList>
            <consortium name="EnsemblPlants"/>
        </authorList>
    </citation>
    <scope>IDENTIFICATION</scope>
    <source>
        <strain evidence="3">Williams 82</strain>
    </source>
</reference>
<organism evidence="2">
    <name type="scientific">Glycine max</name>
    <name type="common">Soybean</name>
    <name type="synonym">Glycine hispida</name>
    <dbReference type="NCBI Taxonomy" id="3847"/>
    <lineage>
        <taxon>Eukaryota</taxon>
        <taxon>Viridiplantae</taxon>
        <taxon>Streptophyta</taxon>
        <taxon>Embryophyta</taxon>
        <taxon>Tracheophyta</taxon>
        <taxon>Spermatophyta</taxon>
        <taxon>Magnoliopsida</taxon>
        <taxon>eudicotyledons</taxon>
        <taxon>Gunneridae</taxon>
        <taxon>Pentapetalae</taxon>
        <taxon>rosids</taxon>
        <taxon>fabids</taxon>
        <taxon>Fabales</taxon>
        <taxon>Fabaceae</taxon>
        <taxon>Papilionoideae</taxon>
        <taxon>50 kb inversion clade</taxon>
        <taxon>NPAAA clade</taxon>
        <taxon>indigoferoid/millettioid clade</taxon>
        <taxon>Phaseoleae</taxon>
        <taxon>Glycine</taxon>
        <taxon>Glycine subgen. Soja</taxon>
    </lineage>
</organism>
<dbReference type="InParanoid" id="A0A0R0I9W5"/>
<evidence type="ECO:0000313" key="3">
    <source>
        <dbReference type="EnsemblPlants" id="KRH37125"/>
    </source>
</evidence>